<dbReference type="SUPFAM" id="SSF50156">
    <property type="entry name" value="PDZ domain-like"/>
    <property type="match status" value="1"/>
</dbReference>
<organism evidence="2 3">
    <name type="scientific">Meloidogyne enterolobii</name>
    <name type="common">Root-knot nematode worm</name>
    <name type="synonym">Meloidogyne mayaguensis</name>
    <dbReference type="NCBI Taxonomy" id="390850"/>
    <lineage>
        <taxon>Eukaryota</taxon>
        <taxon>Metazoa</taxon>
        <taxon>Ecdysozoa</taxon>
        <taxon>Nematoda</taxon>
        <taxon>Chromadorea</taxon>
        <taxon>Rhabditida</taxon>
        <taxon>Tylenchina</taxon>
        <taxon>Tylenchomorpha</taxon>
        <taxon>Tylenchoidea</taxon>
        <taxon>Meloidogynidae</taxon>
        <taxon>Meloidogyninae</taxon>
        <taxon>Meloidogyne</taxon>
    </lineage>
</organism>
<dbReference type="Gene3D" id="2.30.42.10">
    <property type="match status" value="1"/>
</dbReference>
<protein>
    <recommendedName>
        <fullName evidence="1">PDZ domain-containing protein</fullName>
    </recommendedName>
</protein>
<dbReference type="InterPro" id="IPR001478">
    <property type="entry name" value="PDZ"/>
</dbReference>
<name>A0A6V7WXQ4_MELEN</name>
<reference evidence="2 3" key="1">
    <citation type="submission" date="2020-08" db="EMBL/GenBank/DDBJ databases">
        <authorList>
            <person name="Koutsovoulos G."/>
            <person name="Danchin GJ E."/>
        </authorList>
    </citation>
    <scope>NUCLEOTIDE SEQUENCE [LARGE SCALE GENOMIC DNA]</scope>
</reference>
<feature type="domain" description="PDZ" evidence="1">
    <location>
        <begin position="35"/>
        <end position="113"/>
    </location>
</feature>
<evidence type="ECO:0000313" key="3">
    <source>
        <dbReference type="Proteomes" id="UP000580250"/>
    </source>
</evidence>
<dbReference type="PANTHER" id="PTHR10316">
    <property type="entry name" value="MEMBRANE ASSOCIATED GUANYLATE KINASE-RELATED"/>
    <property type="match status" value="1"/>
</dbReference>
<comment type="caution">
    <text evidence="2">The sequence shown here is derived from an EMBL/GenBank/DDBJ whole genome shotgun (WGS) entry which is preliminary data.</text>
</comment>
<sequence>MPSKSEEAKKLEPIFTPYPAELKGEIINVRIKKDPTFGIFIFGMNGICVENEFIQVTEVVPESPAHISGVLPGDIIVYIKQECVLGTWREDVLTLLDSFQVGDTVNFQLCRGYALQETMDSRIYIVRGRDPTNLFSSATRGGAWHYLLVDKDKKEAFLENIETGNLDVADYGRILCSGWGEYPPQDIKVKMNEEYGTKIEIHSHS</sequence>
<proteinExistence type="predicted"/>
<dbReference type="Pfam" id="PF13180">
    <property type="entry name" value="PDZ_2"/>
    <property type="match status" value="1"/>
</dbReference>
<dbReference type="GO" id="GO:0005737">
    <property type="term" value="C:cytoplasm"/>
    <property type="evidence" value="ECO:0007669"/>
    <property type="project" value="TreeGrafter"/>
</dbReference>
<accession>A0A6V7WXQ4</accession>
<evidence type="ECO:0000313" key="2">
    <source>
        <dbReference type="EMBL" id="CAD2191820.1"/>
    </source>
</evidence>
<evidence type="ECO:0000259" key="1">
    <source>
        <dbReference type="SMART" id="SM00228"/>
    </source>
</evidence>
<dbReference type="PANTHER" id="PTHR10316:SF40">
    <property type="entry name" value="LD27118P"/>
    <property type="match status" value="1"/>
</dbReference>
<dbReference type="InterPro" id="IPR036034">
    <property type="entry name" value="PDZ_sf"/>
</dbReference>
<dbReference type="AlphaFoldDB" id="A0A6V7WXQ4"/>
<dbReference type="EMBL" id="CAJEWN010000902">
    <property type="protein sequence ID" value="CAD2191820.1"/>
    <property type="molecule type" value="Genomic_DNA"/>
</dbReference>
<gene>
    <name evidence="2" type="ORF">MENT_LOCUS44677</name>
</gene>
<dbReference type="SMART" id="SM00228">
    <property type="entry name" value="PDZ"/>
    <property type="match status" value="1"/>
</dbReference>
<dbReference type="GO" id="GO:0007165">
    <property type="term" value="P:signal transduction"/>
    <property type="evidence" value="ECO:0007669"/>
    <property type="project" value="TreeGrafter"/>
</dbReference>
<dbReference type="OrthoDB" id="66881at2759"/>
<dbReference type="Proteomes" id="UP000580250">
    <property type="component" value="Unassembled WGS sequence"/>
</dbReference>